<gene>
    <name evidence="2" type="ORF">SAMN05421507_112199</name>
</gene>
<feature type="compositionally biased region" description="Basic and acidic residues" evidence="1">
    <location>
        <begin position="171"/>
        <end position="182"/>
    </location>
</feature>
<protein>
    <submittedName>
        <fullName evidence="2">Uncharacterized protein</fullName>
    </submittedName>
</protein>
<feature type="region of interest" description="Disordered" evidence="1">
    <location>
        <begin position="160"/>
        <end position="194"/>
    </location>
</feature>
<evidence type="ECO:0000256" key="1">
    <source>
        <dbReference type="SAM" id="MobiDB-lite"/>
    </source>
</evidence>
<feature type="compositionally biased region" description="Basic and acidic residues" evidence="1">
    <location>
        <begin position="232"/>
        <end position="241"/>
    </location>
</feature>
<proteinExistence type="predicted"/>
<dbReference type="STRING" id="641025.SAMN05421507_112199"/>
<feature type="compositionally biased region" description="Basic residues" evidence="1">
    <location>
        <begin position="40"/>
        <end position="49"/>
    </location>
</feature>
<keyword evidence="3" id="KW-1185">Reference proteome</keyword>
<feature type="region of interest" description="Disordered" evidence="1">
    <location>
        <begin position="211"/>
        <end position="299"/>
    </location>
</feature>
<feature type="region of interest" description="Disordered" evidence="1">
    <location>
        <begin position="1"/>
        <end position="83"/>
    </location>
</feature>
<dbReference type="EMBL" id="FNIX01000012">
    <property type="protein sequence ID" value="SDP68745.1"/>
    <property type="molecule type" value="Genomic_DNA"/>
</dbReference>
<feature type="compositionally biased region" description="Basic residues" evidence="1">
    <location>
        <begin position="161"/>
        <end position="170"/>
    </location>
</feature>
<reference evidence="3" key="1">
    <citation type="submission" date="2016-10" db="EMBL/GenBank/DDBJ databases">
        <authorList>
            <person name="Varghese N."/>
            <person name="Submissions S."/>
        </authorList>
    </citation>
    <scope>NUCLEOTIDE SEQUENCE [LARGE SCALE GENOMIC DNA]</scope>
    <source>
        <strain evidence="3">CGMCC 4.6609</strain>
    </source>
</reference>
<evidence type="ECO:0000313" key="3">
    <source>
        <dbReference type="Proteomes" id="UP000199691"/>
    </source>
</evidence>
<name>A0A1H0URJ1_9PSEU</name>
<sequence length="331" mass="36484">MAVLVDDNALPTGRSRGAPTRRLQPGRARRPLQLPDRHLASHRTQRSHRNQTGAVSLGRLIPPHGDTYRNVPRTWTSPSTLPEKRGMSAGLAVKDVTPATAAEVRRSRVVVPLFELDRERHASGARRASGRLIVLKPVRFATQPPKDQLLLQLFGGVRTQGGHRAKQRHAPGRDDGYRERTGEQQSTVGTGGSVPAIAHTRVVIAHEHRHRPDVEWQMSEELHGPTALTTRRPSETVRDQGDSTGTQNGRISGGFPAVDQEHDHNLGEMSPNGAADPTDESTASSRVPRTCSVSRRSGFRRNPYPPHGFTVTVYALGLPRLVRLDPWCPHR</sequence>
<dbReference type="Proteomes" id="UP000199691">
    <property type="component" value="Unassembled WGS sequence"/>
</dbReference>
<organism evidence="2 3">
    <name type="scientific">Lentzea jiangxiensis</name>
    <dbReference type="NCBI Taxonomy" id="641025"/>
    <lineage>
        <taxon>Bacteria</taxon>
        <taxon>Bacillati</taxon>
        <taxon>Actinomycetota</taxon>
        <taxon>Actinomycetes</taxon>
        <taxon>Pseudonocardiales</taxon>
        <taxon>Pseudonocardiaceae</taxon>
        <taxon>Lentzea</taxon>
    </lineage>
</organism>
<dbReference type="AlphaFoldDB" id="A0A1H0URJ1"/>
<accession>A0A1H0URJ1</accession>
<feature type="compositionally biased region" description="Polar residues" evidence="1">
    <location>
        <begin position="280"/>
        <end position="295"/>
    </location>
</feature>
<evidence type="ECO:0000313" key="2">
    <source>
        <dbReference type="EMBL" id="SDP68745.1"/>
    </source>
</evidence>